<accession>N9KUN3</accession>
<dbReference type="InterPro" id="IPR051318">
    <property type="entry name" value="Fe-S_L-Ser"/>
</dbReference>
<dbReference type="GO" id="GO:0051539">
    <property type="term" value="F:4 iron, 4 sulfur cluster binding"/>
    <property type="evidence" value="ECO:0007669"/>
    <property type="project" value="UniProtKB-KW"/>
</dbReference>
<evidence type="ECO:0000256" key="6">
    <source>
        <dbReference type="ARBA" id="ARBA00022723"/>
    </source>
</evidence>
<keyword evidence="9 12" id="KW-0456">Lyase</keyword>
<name>N9KUN3_ACIBA</name>
<evidence type="ECO:0000259" key="11">
    <source>
        <dbReference type="Pfam" id="PF03315"/>
    </source>
</evidence>
<dbReference type="Gene3D" id="3.30.1330.90">
    <property type="entry name" value="D-3-phosphoglycerate dehydrogenase, domain 3"/>
    <property type="match status" value="1"/>
</dbReference>
<dbReference type="GO" id="GO:0003941">
    <property type="term" value="F:L-serine ammonia-lyase activity"/>
    <property type="evidence" value="ECO:0007669"/>
    <property type="project" value="UniProtKB-EC"/>
</dbReference>
<evidence type="ECO:0000256" key="3">
    <source>
        <dbReference type="ARBA" id="ARBA00012093"/>
    </source>
</evidence>
<evidence type="ECO:0000313" key="12">
    <source>
        <dbReference type="EMBL" id="ENW69609.1"/>
    </source>
</evidence>
<dbReference type="PATRIC" id="fig|1217629.3.peg.2743"/>
<comment type="caution">
    <text evidence="12">The sequence shown here is derived from an EMBL/GenBank/DDBJ whole genome shotgun (WGS) entry which is preliminary data.</text>
</comment>
<evidence type="ECO:0000256" key="9">
    <source>
        <dbReference type="ARBA" id="ARBA00023239"/>
    </source>
</evidence>
<feature type="domain" description="Serine dehydratase beta chain" evidence="11">
    <location>
        <begin position="4"/>
        <end position="155"/>
    </location>
</feature>
<evidence type="ECO:0000256" key="8">
    <source>
        <dbReference type="ARBA" id="ARBA00023014"/>
    </source>
</evidence>
<dbReference type="AlphaFoldDB" id="N9KUN3"/>
<evidence type="ECO:0000256" key="4">
    <source>
        <dbReference type="ARBA" id="ARBA00022432"/>
    </source>
</evidence>
<dbReference type="InterPro" id="IPR029009">
    <property type="entry name" value="ASB_dom_sf"/>
</dbReference>
<comment type="cofactor">
    <cofactor evidence="1">
        <name>[4Fe-4S] cluster</name>
        <dbReference type="ChEBI" id="CHEBI:49883"/>
    </cofactor>
</comment>
<protein>
    <recommendedName>
        <fullName evidence="3">L-serine ammonia-lyase</fullName>
        <ecNumber evidence="3">4.3.1.17</ecNumber>
    </recommendedName>
</protein>
<evidence type="ECO:0000313" key="13">
    <source>
        <dbReference type="Proteomes" id="UP000013021"/>
    </source>
</evidence>
<evidence type="ECO:0000256" key="1">
    <source>
        <dbReference type="ARBA" id="ARBA00001966"/>
    </source>
</evidence>
<dbReference type="InterPro" id="IPR005131">
    <property type="entry name" value="Ser_deHydtase_bsu"/>
</dbReference>
<dbReference type="SUPFAM" id="SSF143548">
    <property type="entry name" value="Serine metabolism enzymes domain"/>
    <property type="match status" value="1"/>
</dbReference>
<keyword evidence="7" id="KW-0408">Iron</keyword>
<evidence type="ECO:0000256" key="2">
    <source>
        <dbReference type="ARBA" id="ARBA00008636"/>
    </source>
</evidence>
<dbReference type="GO" id="GO:0006094">
    <property type="term" value="P:gluconeogenesis"/>
    <property type="evidence" value="ECO:0007669"/>
    <property type="project" value="UniProtKB-KW"/>
</dbReference>
<dbReference type="EMBL" id="APRE01000057">
    <property type="protein sequence ID" value="ENW69609.1"/>
    <property type="molecule type" value="Genomic_DNA"/>
</dbReference>
<keyword evidence="4" id="KW-0312">Gluconeogenesis</keyword>
<keyword evidence="8" id="KW-0411">Iron-sulfur</keyword>
<comment type="catalytic activity">
    <reaction evidence="10">
        <text>L-serine = pyruvate + NH4(+)</text>
        <dbReference type="Rhea" id="RHEA:19169"/>
        <dbReference type="ChEBI" id="CHEBI:15361"/>
        <dbReference type="ChEBI" id="CHEBI:28938"/>
        <dbReference type="ChEBI" id="CHEBI:33384"/>
        <dbReference type="EC" id="4.3.1.17"/>
    </reaction>
</comment>
<dbReference type="EC" id="4.3.1.17" evidence="3"/>
<dbReference type="GO" id="GO:0046872">
    <property type="term" value="F:metal ion binding"/>
    <property type="evidence" value="ECO:0007669"/>
    <property type="project" value="UniProtKB-KW"/>
</dbReference>
<gene>
    <name evidence="12" type="ORF">F913_02819</name>
</gene>
<keyword evidence="6" id="KW-0479">Metal-binding</keyword>
<evidence type="ECO:0000256" key="5">
    <source>
        <dbReference type="ARBA" id="ARBA00022485"/>
    </source>
</evidence>
<keyword evidence="5" id="KW-0004">4Fe-4S</keyword>
<evidence type="ECO:0000256" key="7">
    <source>
        <dbReference type="ARBA" id="ARBA00023004"/>
    </source>
</evidence>
<organism evidence="12 13">
    <name type="scientific">Acinetobacter baumannii NIPH 80</name>
    <dbReference type="NCBI Taxonomy" id="1217629"/>
    <lineage>
        <taxon>Bacteria</taxon>
        <taxon>Pseudomonadati</taxon>
        <taxon>Pseudomonadota</taxon>
        <taxon>Gammaproteobacteria</taxon>
        <taxon>Moraxellales</taxon>
        <taxon>Moraxellaceae</taxon>
        <taxon>Acinetobacter</taxon>
        <taxon>Acinetobacter calcoaceticus/baumannii complex</taxon>
    </lineage>
</organism>
<dbReference type="HOGENOM" id="CLU_083771_1_0_6"/>
<sequence length="157" mass="17346">MFISVFDLFKIGIGPSSSHTVGPMRAAYSFVEDLLKQDDLQATVRVQVKLYGSLSATGVGHATDKAVLLGLMGFDPEHIDTQVSTSLIEDVLENKAIQLNQQKTISFDYKHDVLFLDESLPYHPNAMELIAYNEAQEILYAETYYSVGGALLLAKDN</sequence>
<comment type="similarity">
    <text evidence="2">Belongs to the iron-sulfur dependent L-serine dehydratase family.</text>
</comment>
<proteinExistence type="inferred from homology"/>
<dbReference type="Proteomes" id="UP000013021">
    <property type="component" value="Unassembled WGS sequence"/>
</dbReference>
<dbReference type="FunFam" id="3.30.1330.90:FF:000001">
    <property type="entry name" value="L-serine ammonia-lyase 1"/>
    <property type="match status" value="1"/>
</dbReference>
<dbReference type="PANTHER" id="PTHR30182">
    <property type="entry name" value="L-SERINE DEHYDRATASE"/>
    <property type="match status" value="1"/>
</dbReference>
<dbReference type="PANTHER" id="PTHR30182:SF1">
    <property type="entry name" value="L-SERINE DEHYDRATASE 1"/>
    <property type="match status" value="1"/>
</dbReference>
<dbReference type="Pfam" id="PF03315">
    <property type="entry name" value="SDH_beta"/>
    <property type="match status" value="1"/>
</dbReference>
<evidence type="ECO:0000256" key="10">
    <source>
        <dbReference type="ARBA" id="ARBA00049406"/>
    </source>
</evidence>
<dbReference type="GO" id="GO:0009063">
    <property type="term" value="P:amino acid catabolic process"/>
    <property type="evidence" value="ECO:0007669"/>
    <property type="project" value="UniProtKB-ARBA"/>
</dbReference>
<reference evidence="12 13" key="1">
    <citation type="submission" date="2013-02" db="EMBL/GenBank/DDBJ databases">
        <title>The Genome Sequence of Acinetobacter baumannii NIPH 80.</title>
        <authorList>
            <consortium name="The Broad Institute Genome Sequencing Platform"/>
            <consortium name="The Broad Institute Genome Sequencing Center for Infectious Disease"/>
            <person name="Cerqueira G."/>
            <person name="Feldgarden M."/>
            <person name="Courvalin P."/>
            <person name="Perichon B."/>
            <person name="Grillot-Courvalin C."/>
            <person name="Clermont D."/>
            <person name="Rocha E."/>
            <person name="Yoon E.-J."/>
            <person name="Nemec A."/>
            <person name="Walker B."/>
            <person name="Young S.K."/>
            <person name="Zeng Q."/>
            <person name="Gargeya S."/>
            <person name="Fitzgerald M."/>
            <person name="Haas B."/>
            <person name="Abouelleil A."/>
            <person name="Alvarado L."/>
            <person name="Arachchi H.M."/>
            <person name="Berlin A.M."/>
            <person name="Chapman S.B."/>
            <person name="Dewar J."/>
            <person name="Goldberg J."/>
            <person name="Griggs A."/>
            <person name="Gujja S."/>
            <person name="Hansen M."/>
            <person name="Howarth C."/>
            <person name="Imamovic A."/>
            <person name="Larimer J."/>
            <person name="McCowan C."/>
            <person name="Murphy C."/>
            <person name="Neiman D."/>
            <person name="Pearson M."/>
            <person name="Priest M."/>
            <person name="Roberts A."/>
            <person name="Saif S."/>
            <person name="Shea T."/>
            <person name="Sisk P."/>
            <person name="Sykes S."/>
            <person name="Wortman J."/>
            <person name="Nusbaum C."/>
            <person name="Birren B."/>
        </authorList>
    </citation>
    <scope>NUCLEOTIDE SEQUENCE [LARGE SCALE GENOMIC DNA]</scope>
    <source>
        <strain evidence="12 13">NIPH 80</strain>
    </source>
</reference>